<name>A0A183AWA7_9TREM</name>
<sequence>MLRLLRVPLGHSRGLRAFSSESKPPIDCDQIEAADRLADFFKRAEEKVIKEQLQTQAELSDAQCNAPPPQAESEERTVVKSTETKRPKAFAQAFVPWTMSRLLQEMNVRKLPAKRDTNPEPTFSSLLRHSSFVQLGNFEGREVIGVVIENVNDTDLYIDFGGKFHCVCPQPANQHYPRGSLVRIRLKDPEMTNQFMINTKAITLCEADATFLGPYRGRLTRHAVEESMVPVVAGDTQGPSRPASDGDSVSIEHWRLL</sequence>
<accession>A0A183AWA7</accession>
<dbReference type="GO" id="GO:0005763">
    <property type="term" value="C:mitochondrial small ribosomal subunit"/>
    <property type="evidence" value="ECO:0007669"/>
    <property type="project" value="TreeGrafter"/>
</dbReference>
<reference evidence="2 3" key="2">
    <citation type="submission" date="2018-11" db="EMBL/GenBank/DDBJ databases">
        <authorList>
            <consortium name="Pathogen Informatics"/>
        </authorList>
    </citation>
    <scope>NUCLEOTIDE SEQUENCE [LARGE SCALE GENOMIC DNA]</scope>
    <source>
        <strain evidence="2 3">Egypt</strain>
    </source>
</reference>
<protein>
    <submittedName>
        <fullName evidence="4">28S ribosomal protein S28, mitochondrial</fullName>
    </submittedName>
</protein>
<dbReference type="EMBL" id="UZAN01050452">
    <property type="protein sequence ID" value="VDP88237.1"/>
    <property type="molecule type" value="Genomic_DNA"/>
</dbReference>
<evidence type="ECO:0000313" key="2">
    <source>
        <dbReference type="EMBL" id="VDP88237.1"/>
    </source>
</evidence>
<evidence type="ECO:0000313" key="3">
    <source>
        <dbReference type="Proteomes" id="UP000272942"/>
    </source>
</evidence>
<evidence type="ECO:0000256" key="1">
    <source>
        <dbReference type="SAM" id="MobiDB-lite"/>
    </source>
</evidence>
<gene>
    <name evidence="2" type="ORF">ECPE_LOCUS11241</name>
</gene>
<dbReference type="AlphaFoldDB" id="A0A183AWA7"/>
<dbReference type="InterPro" id="IPR019375">
    <property type="entry name" value="Ribosomal_bS1m"/>
</dbReference>
<reference evidence="4" key="1">
    <citation type="submission" date="2016-06" db="UniProtKB">
        <authorList>
            <consortium name="WormBaseParasite"/>
        </authorList>
    </citation>
    <scope>IDENTIFICATION</scope>
</reference>
<dbReference type="Pfam" id="PF10246">
    <property type="entry name" value="MRP-S35"/>
    <property type="match status" value="1"/>
</dbReference>
<proteinExistence type="predicted"/>
<dbReference type="OrthoDB" id="294378at2759"/>
<feature type="compositionally biased region" description="Basic and acidic residues" evidence="1">
    <location>
        <begin position="73"/>
        <end position="82"/>
    </location>
</feature>
<dbReference type="PANTHER" id="PTHR13447:SF2">
    <property type="entry name" value="SMALL RIBOSOMAL SUBUNIT PROTEIN BS1M"/>
    <property type="match status" value="1"/>
</dbReference>
<evidence type="ECO:0000313" key="4">
    <source>
        <dbReference type="WBParaSite" id="ECPE_0001127701-mRNA-1"/>
    </source>
</evidence>
<keyword evidence="3" id="KW-1185">Reference proteome</keyword>
<dbReference type="WBParaSite" id="ECPE_0001127701-mRNA-1">
    <property type="protein sequence ID" value="ECPE_0001127701-mRNA-1"/>
    <property type="gene ID" value="ECPE_0001127701"/>
</dbReference>
<organism evidence="4">
    <name type="scientific">Echinostoma caproni</name>
    <dbReference type="NCBI Taxonomy" id="27848"/>
    <lineage>
        <taxon>Eukaryota</taxon>
        <taxon>Metazoa</taxon>
        <taxon>Spiralia</taxon>
        <taxon>Lophotrochozoa</taxon>
        <taxon>Platyhelminthes</taxon>
        <taxon>Trematoda</taxon>
        <taxon>Digenea</taxon>
        <taxon>Plagiorchiida</taxon>
        <taxon>Echinostomata</taxon>
        <taxon>Echinostomatoidea</taxon>
        <taxon>Echinostomatidae</taxon>
        <taxon>Echinostoma</taxon>
    </lineage>
</organism>
<dbReference type="PANTHER" id="PTHR13447">
    <property type="entry name" value="MITOCHONDRIAL 28S RIBOSOMAL PROTEIN S28"/>
    <property type="match status" value="1"/>
</dbReference>
<dbReference type="Proteomes" id="UP000272942">
    <property type="component" value="Unassembled WGS sequence"/>
</dbReference>
<feature type="region of interest" description="Disordered" evidence="1">
    <location>
        <begin position="57"/>
        <end position="82"/>
    </location>
</feature>